<dbReference type="OrthoDB" id="9804774at2"/>
<accession>H5T840</accession>
<protein>
    <submittedName>
        <fullName evidence="2">Uncharacterized protein</fullName>
    </submittedName>
</protein>
<comment type="caution">
    <text evidence="2">The sequence shown here is derived from an EMBL/GenBank/DDBJ whole genome shotgun (WGS) entry which is preliminary data.</text>
</comment>
<dbReference type="Pfam" id="PF00106">
    <property type="entry name" value="adh_short"/>
    <property type="match status" value="1"/>
</dbReference>
<dbReference type="Proteomes" id="UP000053586">
    <property type="component" value="Unassembled WGS sequence"/>
</dbReference>
<dbReference type="AlphaFoldDB" id="H5T840"/>
<dbReference type="Gene3D" id="3.40.50.720">
    <property type="entry name" value="NAD(P)-binding Rossmann-like Domain"/>
    <property type="match status" value="1"/>
</dbReference>
<reference evidence="2 3" key="2">
    <citation type="journal article" date="2017" name="Antonie Van Leeuwenhoek">
        <title>Rhizobium rhizosphaerae sp. nov., a novel species isolated from rice rhizosphere.</title>
        <authorList>
            <person name="Zhao J.J."/>
            <person name="Zhang J."/>
            <person name="Zhang R.J."/>
            <person name="Zhang C.W."/>
            <person name="Yin H.Q."/>
            <person name="Zhang X.X."/>
        </authorList>
    </citation>
    <scope>NUCLEOTIDE SEQUENCE [LARGE SCALE GENOMIC DNA]</scope>
    <source>
        <strain evidence="2 3">ACAM 611</strain>
    </source>
</reference>
<name>H5T840_9ALTE</name>
<dbReference type="InterPro" id="IPR036291">
    <property type="entry name" value="NAD(P)-bd_dom_sf"/>
</dbReference>
<dbReference type="PRINTS" id="PR00081">
    <property type="entry name" value="GDHRDH"/>
</dbReference>
<dbReference type="EMBL" id="BAET01000004">
    <property type="protein sequence ID" value="GAB54467.1"/>
    <property type="molecule type" value="Genomic_DNA"/>
</dbReference>
<keyword evidence="3" id="KW-1185">Reference proteome</keyword>
<dbReference type="InterPro" id="IPR002347">
    <property type="entry name" value="SDR_fam"/>
</dbReference>
<evidence type="ECO:0000313" key="3">
    <source>
        <dbReference type="Proteomes" id="UP000053586"/>
    </source>
</evidence>
<proteinExistence type="inferred from homology"/>
<gene>
    <name evidence="2" type="ORF">GPUN_0319</name>
</gene>
<dbReference type="PANTHER" id="PTHR42879">
    <property type="entry name" value="3-OXOACYL-(ACYL-CARRIER-PROTEIN) REDUCTASE"/>
    <property type="match status" value="1"/>
</dbReference>
<comment type="similarity">
    <text evidence="1">Belongs to the short-chain dehydrogenases/reductases (SDR) family.</text>
</comment>
<dbReference type="InterPro" id="IPR050259">
    <property type="entry name" value="SDR"/>
</dbReference>
<dbReference type="PANTHER" id="PTHR42879:SF2">
    <property type="entry name" value="3-OXOACYL-[ACYL-CARRIER-PROTEIN] REDUCTASE FABG"/>
    <property type="match status" value="1"/>
</dbReference>
<evidence type="ECO:0000313" key="2">
    <source>
        <dbReference type="EMBL" id="GAB54467.1"/>
    </source>
</evidence>
<reference evidence="2 3" key="1">
    <citation type="journal article" date="2012" name="J. Bacteriol.">
        <title>Genome sequence of proteorhodopsin-containing sea ice bacterium Glaciecola punicea ACAM 611T.</title>
        <authorList>
            <person name="Qin Q.-L."/>
            <person name="Xie B.-B."/>
            <person name="Shu Y.-L."/>
            <person name="Rong J.-C."/>
            <person name="Zhao D.-L."/>
            <person name="Zhang X.-Y."/>
            <person name="Chen X.-L."/>
            <person name="Zhou B.-C."/>
            <person name="Zhanga Y.-Z."/>
        </authorList>
    </citation>
    <scope>NUCLEOTIDE SEQUENCE [LARGE SCALE GENOMIC DNA]</scope>
    <source>
        <strain evidence="2 3">ACAM 611</strain>
    </source>
</reference>
<dbReference type="eggNOG" id="COG1028">
    <property type="taxonomic scope" value="Bacteria"/>
</dbReference>
<dbReference type="RefSeq" id="WP_006002720.1">
    <property type="nucleotide sequence ID" value="NZ_BAET01000004.1"/>
</dbReference>
<sequence length="118" mass="12972">MTIVALETGDTRGIGEAICIKLHDKAYTVVANYGGNNQKAADFTERTGIATKKFDVSDFEAIAAGIADIEKEFVPVDVSVNNADITRDGTMHRRDFVRWDAVFQTILASCFNTRRAVI</sequence>
<dbReference type="SUPFAM" id="SSF51735">
    <property type="entry name" value="NAD(P)-binding Rossmann-fold domains"/>
    <property type="match status" value="1"/>
</dbReference>
<organism evidence="2 3">
    <name type="scientific">Glaciecola punicea ACAM 611</name>
    <dbReference type="NCBI Taxonomy" id="1121923"/>
    <lineage>
        <taxon>Bacteria</taxon>
        <taxon>Pseudomonadati</taxon>
        <taxon>Pseudomonadota</taxon>
        <taxon>Gammaproteobacteria</taxon>
        <taxon>Alteromonadales</taxon>
        <taxon>Alteromonadaceae</taxon>
        <taxon>Glaciecola</taxon>
    </lineage>
</organism>
<evidence type="ECO:0000256" key="1">
    <source>
        <dbReference type="ARBA" id="ARBA00006484"/>
    </source>
</evidence>